<dbReference type="AlphaFoldDB" id="A0A0D9XTZ7"/>
<dbReference type="EnsemblPlants" id="LPERR11G15660.1">
    <property type="protein sequence ID" value="LPERR11G15660.1"/>
    <property type="gene ID" value="LPERR11G15660"/>
</dbReference>
<keyword evidence="2" id="KW-1185">Reference proteome</keyword>
<organism evidence="1 2">
    <name type="scientific">Leersia perrieri</name>
    <dbReference type="NCBI Taxonomy" id="77586"/>
    <lineage>
        <taxon>Eukaryota</taxon>
        <taxon>Viridiplantae</taxon>
        <taxon>Streptophyta</taxon>
        <taxon>Embryophyta</taxon>
        <taxon>Tracheophyta</taxon>
        <taxon>Spermatophyta</taxon>
        <taxon>Magnoliopsida</taxon>
        <taxon>Liliopsida</taxon>
        <taxon>Poales</taxon>
        <taxon>Poaceae</taxon>
        <taxon>BOP clade</taxon>
        <taxon>Oryzoideae</taxon>
        <taxon>Oryzeae</taxon>
        <taxon>Oryzinae</taxon>
        <taxon>Leersia</taxon>
    </lineage>
</organism>
<dbReference type="Gramene" id="LPERR11G15660.1">
    <property type="protein sequence ID" value="LPERR11G15660.1"/>
    <property type="gene ID" value="LPERR11G15660"/>
</dbReference>
<accession>A0A0D9XTZ7</accession>
<dbReference type="Proteomes" id="UP000032180">
    <property type="component" value="Chromosome 11"/>
</dbReference>
<dbReference type="HOGENOM" id="CLU_2336684_0_0_1"/>
<sequence length="98" mass="11223">MEIDEVVDVDVEMMKSLSEKISKLLEAKRFTNDRERHGLKFMEMELSATVASLTKPLHPSSHDVGSHEMLQFCGKYIKDTVKYICKNREGTRHALAVL</sequence>
<proteinExistence type="predicted"/>
<name>A0A0D9XTZ7_9ORYZ</name>
<evidence type="ECO:0000313" key="2">
    <source>
        <dbReference type="Proteomes" id="UP000032180"/>
    </source>
</evidence>
<reference evidence="1 2" key="1">
    <citation type="submission" date="2012-08" db="EMBL/GenBank/DDBJ databases">
        <title>Oryza genome evolution.</title>
        <authorList>
            <person name="Wing R.A."/>
        </authorList>
    </citation>
    <scope>NUCLEOTIDE SEQUENCE</scope>
</reference>
<evidence type="ECO:0000313" key="1">
    <source>
        <dbReference type="EnsemblPlants" id="LPERR11G15660.1"/>
    </source>
</evidence>
<reference evidence="1" key="3">
    <citation type="submission" date="2015-04" db="UniProtKB">
        <authorList>
            <consortium name="EnsemblPlants"/>
        </authorList>
    </citation>
    <scope>IDENTIFICATION</scope>
</reference>
<reference evidence="2" key="2">
    <citation type="submission" date="2013-12" db="EMBL/GenBank/DDBJ databases">
        <authorList>
            <person name="Yu Y."/>
            <person name="Lee S."/>
            <person name="de Baynast K."/>
            <person name="Wissotski M."/>
            <person name="Liu L."/>
            <person name="Talag J."/>
            <person name="Goicoechea J."/>
            <person name="Angelova A."/>
            <person name="Jetty R."/>
            <person name="Kudrna D."/>
            <person name="Golser W."/>
            <person name="Rivera L."/>
            <person name="Zhang J."/>
            <person name="Wing R."/>
        </authorList>
    </citation>
    <scope>NUCLEOTIDE SEQUENCE</scope>
</reference>
<protein>
    <submittedName>
        <fullName evidence="1">Uncharacterized protein</fullName>
    </submittedName>
</protein>